<dbReference type="PANTHER" id="PTHR46599">
    <property type="entry name" value="PIGGYBAC TRANSPOSABLE ELEMENT-DERIVED PROTEIN 4"/>
    <property type="match status" value="1"/>
</dbReference>
<reference evidence="3" key="1">
    <citation type="submission" date="2025-05" db="UniProtKB">
        <authorList>
            <consortium name="RefSeq"/>
        </authorList>
    </citation>
    <scope>NUCLEOTIDE SEQUENCE [LARGE SCALE GENOMIC DNA]</scope>
</reference>
<dbReference type="InterPro" id="IPR029526">
    <property type="entry name" value="PGBD"/>
</dbReference>
<organism evidence="3 4">
    <name type="scientific">Hydra vulgaris</name>
    <name type="common">Hydra</name>
    <name type="synonym">Hydra attenuata</name>
    <dbReference type="NCBI Taxonomy" id="6087"/>
    <lineage>
        <taxon>Eukaryota</taxon>
        <taxon>Metazoa</taxon>
        <taxon>Cnidaria</taxon>
        <taxon>Hydrozoa</taxon>
        <taxon>Hydroidolina</taxon>
        <taxon>Anthoathecata</taxon>
        <taxon>Aplanulata</taxon>
        <taxon>Hydridae</taxon>
        <taxon>Hydra</taxon>
    </lineage>
</organism>
<keyword evidence="3" id="KW-1185">Reference proteome</keyword>
<protein>
    <submittedName>
        <fullName evidence="4">PiggyBac transposable element-derived protein 4-like</fullName>
    </submittedName>
</protein>
<gene>
    <name evidence="4" type="primary">LOC136074499</name>
</gene>
<evidence type="ECO:0000259" key="2">
    <source>
        <dbReference type="Pfam" id="PF13843"/>
    </source>
</evidence>
<sequence>MLQEHSEIDNGDESDSTKENDEADVAEDNLSDGDEINIFIYNSESRGSHDVEENSCGGSNDLTVKTQRDDVKWTIVSKVEVTGRFQTQNVFTAKSGTTSYCRNILTPIDAFRIIMDEGFTRFIKKCTILSANLSNEGCNISDIELDAFIGLIHLRRCMNARNFPVKFLWSEKHGNKAFIETMQRSRFKDIMKNIRFDIRSELCISRVLARFVENSLKCYIPVESLTTDEQLFPSKARCRFIHYMPNKPYKFGIKFWNLADLKNKYGLNIKPYVGKDESREENLGTHEVMSLMEPYFGRGYNVTKNNFFASVDLATKLMQKRTSIVGTVKHSRKEIPAFNPLPHSNFYINRPLNLVFYQAKKKICNFIINTS</sequence>
<dbReference type="GeneID" id="136074499"/>
<dbReference type="Proteomes" id="UP001652625">
    <property type="component" value="Chromosome 01"/>
</dbReference>
<dbReference type="RefSeq" id="XP_065642897.1">
    <property type="nucleotide sequence ID" value="XM_065786825.1"/>
</dbReference>
<dbReference type="Pfam" id="PF13843">
    <property type="entry name" value="DDE_Tnp_1_7"/>
    <property type="match status" value="1"/>
</dbReference>
<feature type="region of interest" description="Disordered" evidence="1">
    <location>
        <begin position="1"/>
        <end position="28"/>
    </location>
</feature>
<reference evidence="4" key="2">
    <citation type="submission" date="2025-08" db="UniProtKB">
        <authorList>
            <consortium name="RefSeq"/>
        </authorList>
    </citation>
    <scope>IDENTIFICATION</scope>
</reference>
<accession>A0ABM4B257</accession>
<feature type="domain" description="PiggyBac transposable element-derived protein" evidence="2">
    <location>
        <begin position="106"/>
        <end position="343"/>
    </location>
</feature>
<evidence type="ECO:0000313" key="3">
    <source>
        <dbReference type="Proteomes" id="UP001652625"/>
    </source>
</evidence>
<name>A0ABM4B257_HYDVU</name>
<evidence type="ECO:0000256" key="1">
    <source>
        <dbReference type="SAM" id="MobiDB-lite"/>
    </source>
</evidence>
<evidence type="ECO:0000313" key="4">
    <source>
        <dbReference type="RefSeq" id="XP_065642897.1"/>
    </source>
</evidence>
<proteinExistence type="predicted"/>
<dbReference type="PANTHER" id="PTHR46599:SF6">
    <property type="entry name" value="DUAL SPECIFICITY PHOSPHATASE 26"/>
    <property type="match status" value="1"/>
</dbReference>